<dbReference type="Pfam" id="PF01266">
    <property type="entry name" value="DAO"/>
    <property type="match status" value="1"/>
</dbReference>
<dbReference type="OrthoDB" id="498204at2759"/>
<dbReference type="Gene3D" id="3.30.9.10">
    <property type="entry name" value="D-Amino Acid Oxidase, subunit A, domain 2"/>
    <property type="match status" value="1"/>
</dbReference>
<accession>A0A2P6VF01</accession>
<dbReference type="Gene3D" id="3.50.50.60">
    <property type="entry name" value="FAD/NAD(P)-binding domain"/>
    <property type="match status" value="1"/>
</dbReference>
<sequence>MAAPQVLVVGGGLIGAATAFYLSKKGAKPIVLEAVSPACSASGKAGGFLALDWCDSQATGPLARRSFALHEQLAKELGTDCGYRRVRTHSISVKPGATGAHAAGGASAVRRPPSLPGWVDTENIGQASVIGTEETTAQVHPELLTKALLAAAEAAGGSLQLAAAVGLRLAGEDDSGGGGGGGGAEGQRHVAEVRVRDRASGEEREVAADAVVFCMGAWSAQLRSWLPQLGGLEVSGLKVHSIVLADPPHRPTTADALFLAYRGSDGKSLEPEVYPRPNGQVYVCDVSEDDVAVPATAADVLPRPDAIATLQGVAASVSKDLGAAELLQGQACLLPCTADGLPVIGRVPGLANAYVATGHSCWGILQAPATGEAVAELVVDGAARSTNLRAFDPARLARQAARRQR</sequence>
<feature type="region of interest" description="Disordered" evidence="1">
    <location>
        <begin position="95"/>
        <end position="117"/>
    </location>
</feature>
<keyword evidence="4" id="KW-1185">Reference proteome</keyword>
<dbReference type="Proteomes" id="UP000239649">
    <property type="component" value="Unassembled WGS sequence"/>
</dbReference>
<evidence type="ECO:0000259" key="2">
    <source>
        <dbReference type="Pfam" id="PF01266"/>
    </source>
</evidence>
<protein>
    <submittedName>
        <fullName evidence="3">Oxidoreductase TDA3</fullName>
    </submittedName>
</protein>
<dbReference type="AlphaFoldDB" id="A0A2P6VF01"/>
<gene>
    <name evidence="3" type="ORF">C2E20_3851</name>
</gene>
<evidence type="ECO:0000313" key="4">
    <source>
        <dbReference type="Proteomes" id="UP000239649"/>
    </source>
</evidence>
<proteinExistence type="predicted"/>
<evidence type="ECO:0000313" key="3">
    <source>
        <dbReference type="EMBL" id="PSC72675.1"/>
    </source>
</evidence>
<dbReference type="PANTHER" id="PTHR13847:SF150">
    <property type="entry name" value="OXIDOREDUCTASE TDA3-RELATED"/>
    <property type="match status" value="1"/>
</dbReference>
<dbReference type="PANTHER" id="PTHR13847">
    <property type="entry name" value="SARCOSINE DEHYDROGENASE-RELATED"/>
    <property type="match status" value="1"/>
</dbReference>
<feature type="domain" description="FAD dependent oxidoreductase" evidence="2">
    <location>
        <begin position="6"/>
        <end position="377"/>
    </location>
</feature>
<evidence type="ECO:0000256" key="1">
    <source>
        <dbReference type="SAM" id="MobiDB-lite"/>
    </source>
</evidence>
<reference evidence="3 4" key="1">
    <citation type="journal article" date="2018" name="Plant J.">
        <title>Genome sequences of Chlorella sorokiniana UTEX 1602 and Micractinium conductrix SAG 241.80: implications to maltose excretion by a green alga.</title>
        <authorList>
            <person name="Arriola M.B."/>
            <person name="Velmurugan N."/>
            <person name="Zhang Y."/>
            <person name="Plunkett M.H."/>
            <person name="Hondzo H."/>
            <person name="Barney B.M."/>
        </authorList>
    </citation>
    <scope>NUCLEOTIDE SEQUENCE [LARGE SCALE GENOMIC DNA]</scope>
    <source>
        <strain evidence="3 4">SAG 241.80</strain>
    </source>
</reference>
<name>A0A2P6VF01_9CHLO</name>
<dbReference type="GO" id="GO:0005737">
    <property type="term" value="C:cytoplasm"/>
    <property type="evidence" value="ECO:0007669"/>
    <property type="project" value="TreeGrafter"/>
</dbReference>
<organism evidence="3 4">
    <name type="scientific">Micractinium conductrix</name>
    <dbReference type="NCBI Taxonomy" id="554055"/>
    <lineage>
        <taxon>Eukaryota</taxon>
        <taxon>Viridiplantae</taxon>
        <taxon>Chlorophyta</taxon>
        <taxon>core chlorophytes</taxon>
        <taxon>Trebouxiophyceae</taxon>
        <taxon>Chlorellales</taxon>
        <taxon>Chlorellaceae</taxon>
        <taxon>Chlorella clade</taxon>
        <taxon>Micractinium</taxon>
    </lineage>
</organism>
<dbReference type="InterPro" id="IPR006076">
    <property type="entry name" value="FAD-dep_OxRdtase"/>
</dbReference>
<dbReference type="InterPro" id="IPR036188">
    <property type="entry name" value="FAD/NAD-bd_sf"/>
</dbReference>
<dbReference type="STRING" id="554055.A0A2P6VF01"/>
<dbReference type="SUPFAM" id="SSF51905">
    <property type="entry name" value="FAD/NAD(P)-binding domain"/>
    <property type="match status" value="1"/>
</dbReference>
<feature type="compositionally biased region" description="Low complexity" evidence="1">
    <location>
        <begin position="96"/>
        <end position="108"/>
    </location>
</feature>
<dbReference type="EMBL" id="LHPF02000009">
    <property type="protein sequence ID" value="PSC72675.1"/>
    <property type="molecule type" value="Genomic_DNA"/>
</dbReference>
<comment type="caution">
    <text evidence="3">The sequence shown here is derived from an EMBL/GenBank/DDBJ whole genome shotgun (WGS) entry which is preliminary data.</text>
</comment>